<proteinExistence type="predicted"/>
<gene>
    <name evidence="1" type="ORF">AAME72_01305</name>
</gene>
<reference evidence="1" key="1">
    <citation type="submission" date="2024-05" db="EMBL/GenBank/DDBJ databases">
        <title>The Natural Products Discovery Center: Release of the First 8490 Sequenced Strains for Exploring Actinobacteria Biosynthetic Diversity.</title>
        <authorList>
            <person name="Kalkreuter E."/>
            <person name="Kautsar S.A."/>
            <person name="Yang D."/>
            <person name="Bader C.D."/>
            <person name="Teijaro C.N."/>
            <person name="Fluegel L."/>
            <person name="Davis C.M."/>
            <person name="Simpson J.R."/>
            <person name="Lauterbach L."/>
            <person name="Steele A.D."/>
            <person name="Gui C."/>
            <person name="Meng S."/>
            <person name="Li G."/>
            <person name="Viehrig K."/>
            <person name="Ye F."/>
            <person name="Su P."/>
            <person name="Kiefer A.F."/>
            <person name="Nichols A."/>
            <person name="Cepeda A.J."/>
            <person name="Yan W."/>
            <person name="Fan B."/>
            <person name="Jiang Y."/>
            <person name="Adhikari A."/>
            <person name="Zheng C.-J."/>
            <person name="Schuster L."/>
            <person name="Cowan T.M."/>
            <person name="Smanski M.J."/>
            <person name="Chevrette M.G."/>
            <person name="de Carvalho L.P.S."/>
            <person name="Shen B."/>
        </authorList>
    </citation>
    <scope>NUCLEOTIDE SEQUENCE</scope>
    <source>
        <strain evidence="1">NPDC080035</strain>
    </source>
</reference>
<accession>A0AAU7GED3</accession>
<dbReference type="AlphaFoldDB" id="A0AAU7GED3"/>
<dbReference type="RefSeq" id="WP_348788458.1">
    <property type="nucleotide sequence ID" value="NZ_CP157390.1"/>
</dbReference>
<name>A0AAU7GED3_9MICO</name>
<sequence>MRQKLSESWRTAMTTNGRIGTNAITSVNAATKEEEAVYQEVRDFLESLFPERTELETHEISSQMARIIREARSDQRF</sequence>
<organism evidence="1">
    <name type="scientific">Leifsonia sp. NPDC080035</name>
    <dbReference type="NCBI Taxonomy" id="3143936"/>
    <lineage>
        <taxon>Bacteria</taxon>
        <taxon>Bacillati</taxon>
        <taxon>Actinomycetota</taxon>
        <taxon>Actinomycetes</taxon>
        <taxon>Micrococcales</taxon>
        <taxon>Microbacteriaceae</taxon>
        <taxon>Leifsonia</taxon>
    </lineage>
</organism>
<dbReference type="EMBL" id="CP157390">
    <property type="protein sequence ID" value="XBM48508.1"/>
    <property type="molecule type" value="Genomic_DNA"/>
</dbReference>
<evidence type="ECO:0000313" key="1">
    <source>
        <dbReference type="EMBL" id="XBM48508.1"/>
    </source>
</evidence>
<protein>
    <submittedName>
        <fullName evidence="1">Uncharacterized protein</fullName>
    </submittedName>
</protein>